<dbReference type="OrthoDB" id="9985775at2"/>
<evidence type="ECO:0000313" key="1">
    <source>
        <dbReference type="EMBL" id="SHI43135.1"/>
    </source>
</evidence>
<gene>
    <name evidence="1" type="ORF">SAMN05444401_0613</name>
</gene>
<dbReference type="EMBL" id="FQZO01000001">
    <property type="protein sequence ID" value="SHI43135.1"/>
    <property type="molecule type" value="Genomic_DNA"/>
</dbReference>
<dbReference type="AlphaFoldDB" id="A0A1M6B346"/>
<name>A0A1M6B346_9CLOT</name>
<proteinExistence type="predicted"/>
<accession>A0A1M6B346</accession>
<dbReference type="RefSeq" id="WP_073003730.1">
    <property type="nucleotide sequence ID" value="NZ_FQZO01000001.1"/>
</dbReference>
<reference evidence="1 2" key="1">
    <citation type="submission" date="2016-11" db="EMBL/GenBank/DDBJ databases">
        <authorList>
            <person name="Jaros S."/>
            <person name="Januszkiewicz K."/>
            <person name="Wedrychowicz H."/>
        </authorList>
    </citation>
    <scope>NUCLEOTIDE SEQUENCE [LARGE SCALE GENOMIC DNA]</scope>
    <source>
        <strain evidence="1 2">DSM 21864</strain>
    </source>
</reference>
<dbReference type="Proteomes" id="UP000184080">
    <property type="component" value="Unassembled WGS sequence"/>
</dbReference>
<organism evidence="1 2">
    <name type="scientific">Clostridium amylolyticum</name>
    <dbReference type="NCBI Taxonomy" id="1121298"/>
    <lineage>
        <taxon>Bacteria</taxon>
        <taxon>Bacillati</taxon>
        <taxon>Bacillota</taxon>
        <taxon>Clostridia</taxon>
        <taxon>Eubacteriales</taxon>
        <taxon>Clostridiaceae</taxon>
        <taxon>Clostridium</taxon>
    </lineage>
</organism>
<sequence length="182" mass="21176">MERNNTIVTGLSNEEELSKIQGFDSLQDFTEKEYIFLQNTEEPINKIEELNISLSLSSHREINISNKKLMLIEGEKNISLSYITSENKLSQTSYSYPFNASITLPYSRYNLTSVKIYLLDAYPYVINEYTVYCKFVYVAGVQLEKNISKSFVNEEIPEDFNPRKEDIEHLGGKYFDPEEETM</sequence>
<keyword evidence="2" id="KW-1185">Reference proteome</keyword>
<protein>
    <submittedName>
        <fullName evidence="1">Uncharacterized protein</fullName>
    </submittedName>
</protein>
<dbReference type="STRING" id="1121298.SAMN05444401_0613"/>
<evidence type="ECO:0000313" key="2">
    <source>
        <dbReference type="Proteomes" id="UP000184080"/>
    </source>
</evidence>